<feature type="transmembrane region" description="Helical" evidence="8">
    <location>
        <begin position="12"/>
        <end position="30"/>
    </location>
</feature>
<evidence type="ECO:0000256" key="8">
    <source>
        <dbReference type="SAM" id="Phobius"/>
    </source>
</evidence>
<evidence type="ECO:0000256" key="1">
    <source>
        <dbReference type="ARBA" id="ARBA00004651"/>
    </source>
</evidence>
<sequence>MLAARLGHPLKLIAAAFLTTVGVITLLLRLPLSAEPGQHTTFLQALFTATGASCGALANVDTPTHWSTFGEVVIMFAVQLGGLGFMTSASLLGLLVSRRLGLRIRLLAATETQSVGIGDVRRVVRNVALITLAIEGAAASVLSAWLWLDHGMPVGRAAYHGVFHAVTGFNNAGYALYSDNLMSFAGDPVVIVTIGLAAILGGLGFPVLFELRHELRTPRLWSMHTKVTLLGYGVLLAGGAAAVLALEWRNPATLGPLGAADKLLGGFFGSVTARTAGFNTFDYGAAQPATLVVTDILMFIGGGSASTAGGIKVTTFLILFFAIVAEARGDDTVDAFGRQVSPAALRQAVAVALLGVALVVTGTLCLLISSHHTLDQTLFEVTSAFGTVGLSTGITGGLPAFDQYVLIVLMLVGRIGPITLASALALRERRRLYRLPEERPIVG</sequence>
<feature type="transmembrane region" description="Helical" evidence="8">
    <location>
        <begin position="127"/>
        <end position="148"/>
    </location>
</feature>
<keyword evidence="3" id="KW-1003">Cell membrane</keyword>
<evidence type="ECO:0000256" key="7">
    <source>
        <dbReference type="ARBA" id="ARBA00023136"/>
    </source>
</evidence>
<feature type="transmembrane region" description="Helical" evidence="8">
    <location>
        <begin position="307"/>
        <end position="327"/>
    </location>
</feature>
<comment type="caution">
    <text evidence="9">The sequence shown here is derived from an EMBL/GenBank/DDBJ whole genome shotgun (WGS) entry which is preliminary data.</text>
</comment>
<keyword evidence="4 8" id="KW-0812">Transmembrane</keyword>
<reference evidence="10" key="1">
    <citation type="submission" date="2016-10" db="EMBL/GenBank/DDBJ databases">
        <title>Frankia sp. NRRL B-16386 Genome sequencing.</title>
        <authorList>
            <person name="Ghodhbane-Gtari F."/>
            <person name="Swanson E."/>
            <person name="Gueddou A."/>
            <person name="Hezbri K."/>
            <person name="Ktari K."/>
            <person name="Nouioui I."/>
            <person name="Morris K."/>
            <person name="Simpson S."/>
            <person name="Abebe-Akele F."/>
            <person name="Thomas K."/>
            <person name="Gtari M."/>
            <person name="Tisa L.S."/>
        </authorList>
    </citation>
    <scope>NUCLEOTIDE SEQUENCE [LARGE SCALE GENOMIC DNA]</scope>
    <source>
        <strain evidence="10">NRRL B-16386</strain>
    </source>
</reference>
<accession>A0A1V2I9U7</accession>
<proteinExistence type="predicted"/>
<dbReference type="OrthoDB" id="9810952at2"/>
<feature type="transmembrane region" description="Helical" evidence="8">
    <location>
        <begin position="404"/>
        <end position="426"/>
    </location>
</feature>
<evidence type="ECO:0000256" key="3">
    <source>
        <dbReference type="ARBA" id="ARBA00022475"/>
    </source>
</evidence>
<evidence type="ECO:0000313" key="10">
    <source>
        <dbReference type="Proteomes" id="UP000188929"/>
    </source>
</evidence>
<dbReference type="AlphaFoldDB" id="A0A1V2I9U7"/>
<feature type="transmembrane region" description="Helical" evidence="8">
    <location>
        <begin position="348"/>
        <end position="369"/>
    </location>
</feature>
<name>A0A1V2I9U7_9ACTN</name>
<evidence type="ECO:0000256" key="2">
    <source>
        <dbReference type="ARBA" id="ARBA00022448"/>
    </source>
</evidence>
<dbReference type="Proteomes" id="UP000188929">
    <property type="component" value="Unassembled WGS sequence"/>
</dbReference>
<dbReference type="STRING" id="1834516.BL253_16550"/>
<keyword evidence="5 8" id="KW-1133">Transmembrane helix</keyword>
<dbReference type="InterPro" id="IPR003445">
    <property type="entry name" value="Cat_transpt"/>
</dbReference>
<dbReference type="PANTHER" id="PTHR32024:SF1">
    <property type="entry name" value="KTR SYSTEM POTASSIUM UPTAKE PROTEIN B"/>
    <property type="match status" value="1"/>
</dbReference>
<keyword evidence="6" id="KW-0406">Ion transport</keyword>
<dbReference type="PANTHER" id="PTHR32024">
    <property type="entry name" value="TRK SYSTEM POTASSIUM UPTAKE PROTEIN TRKG-RELATED"/>
    <property type="match status" value="1"/>
</dbReference>
<protein>
    <submittedName>
        <fullName evidence="9">ATPase</fullName>
    </submittedName>
</protein>
<keyword evidence="10" id="KW-1185">Reference proteome</keyword>
<dbReference type="RefSeq" id="WP_076818109.1">
    <property type="nucleotide sequence ID" value="NZ_MOMC01000032.1"/>
</dbReference>
<dbReference type="GO" id="GO:0008324">
    <property type="term" value="F:monoatomic cation transmembrane transporter activity"/>
    <property type="evidence" value="ECO:0007669"/>
    <property type="project" value="InterPro"/>
</dbReference>
<dbReference type="EMBL" id="MOMC01000032">
    <property type="protein sequence ID" value="ONH29550.1"/>
    <property type="molecule type" value="Genomic_DNA"/>
</dbReference>
<feature type="transmembrane region" description="Helical" evidence="8">
    <location>
        <begin position="72"/>
        <end position="96"/>
    </location>
</feature>
<gene>
    <name evidence="9" type="ORF">BL253_16550</name>
</gene>
<dbReference type="GO" id="GO:0030001">
    <property type="term" value="P:metal ion transport"/>
    <property type="evidence" value="ECO:0007669"/>
    <property type="project" value="UniProtKB-ARBA"/>
</dbReference>
<evidence type="ECO:0000313" key="9">
    <source>
        <dbReference type="EMBL" id="ONH29550.1"/>
    </source>
</evidence>
<keyword evidence="7 8" id="KW-0472">Membrane</keyword>
<comment type="subcellular location">
    <subcellularLocation>
        <location evidence="1">Cell membrane</location>
        <topology evidence="1">Multi-pass membrane protein</topology>
    </subcellularLocation>
</comment>
<organism evidence="9 10">
    <name type="scientific">Pseudofrankia asymbiotica</name>
    <dbReference type="NCBI Taxonomy" id="1834516"/>
    <lineage>
        <taxon>Bacteria</taxon>
        <taxon>Bacillati</taxon>
        <taxon>Actinomycetota</taxon>
        <taxon>Actinomycetes</taxon>
        <taxon>Frankiales</taxon>
        <taxon>Frankiaceae</taxon>
        <taxon>Pseudofrankia</taxon>
    </lineage>
</organism>
<feature type="transmembrane region" description="Helical" evidence="8">
    <location>
        <begin position="229"/>
        <end position="248"/>
    </location>
</feature>
<dbReference type="GO" id="GO:0005886">
    <property type="term" value="C:plasma membrane"/>
    <property type="evidence" value="ECO:0007669"/>
    <property type="project" value="UniProtKB-SubCell"/>
</dbReference>
<feature type="transmembrane region" description="Helical" evidence="8">
    <location>
        <begin position="189"/>
        <end position="209"/>
    </location>
</feature>
<dbReference type="Pfam" id="PF02386">
    <property type="entry name" value="TrkH"/>
    <property type="match status" value="1"/>
</dbReference>
<keyword evidence="2" id="KW-0813">Transport</keyword>
<evidence type="ECO:0000256" key="4">
    <source>
        <dbReference type="ARBA" id="ARBA00022692"/>
    </source>
</evidence>
<evidence type="ECO:0000256" key="5">
    <source>
        <dbReference type="ARBA" id="ARBA00022989"/>
    </source>
</evidence>
<evidence type="ECO:0000256" key="6">
    <source>
        <dbReference type="ARBA" id="ARBA00023065"/>
    </source>
</evidence>